<organism evidence="3 4">
    <name type="scientific">Gulosibacter molinativorax</name>
    <dbReference type="NCBI Taxonomy" id="256821"/>
    <lineage>
        <taxon>Bacteria</taxon>
        <taxon>Bacillati</taxon>
        <taxon>Actinomycetota</taxon>
        <taxon>Actinomycetes</taxon>
        <taxon>Micrococcales</taxon>
        <taxon>Microbacteriaceae</taxon>
        <taxon>Gulosibacter</taxon>
    </lineage>
</organism>
<reference evidence="3" key="2">
    <citation type="journal article" date="2022" name="Sci. Rep.">
        <title>In silico prediction of the enzymes involved in the degradation of the herbicide molinate by Gulosibacter molinativorax ON4T.</title>
        <authorList>
            <person name="Lopes A.R."/>
            <person name="Bunin E."/>
            <person name="Viana A.T."/>
            <person name="Froufe H."/>
            <person name="Munoz-Merida A."/>
            <person name="Pinho D."/>
            <person name="Figueiredo J."/>
            <person name="Barroso C."/>
            <person name="Vaz-Moreira I."/>
            <person name="Bellanger X."/>
            <person name="Egas C."/>
            <person name="Nunes O.C."/>
        </authorList>
    </citation>
    <scope>NUCLEOTIDE SEQUENCE</scope>
    <source>
        <strain evidence="3">ON4</strain>
    </source>
</reference>
<evidence type="ECO:0000313" key="4">
    <source>
        <dbReference type="Proteomes" id="UP001170379"/>
    </source>
</evidence>
<evidence type="ECO:0000313" key="3">
    <source>
        <dbReference type="EMBL" id="MDJ1371286.1"/>
    </source>
</evidence>
<reference evidence="3" key="1">
    <citation type="submission" date="2018-03" db="EMBL/GenBank/DDBJ databases">
        <authorList>
            <person name="Nunes O.C."/>
            <person name="Lopes A.R."/>
            <person name="Froufe H."/>
            <person name="Munoz-Merida A."/>
            <person name="Barroso C."/>
            <person name="Egas C."/>
        </authorList>
    </citation>
    <scope>NUCLEOTIDE SEQUENCE</scope>
    <source>
        <strain evidence="3">ON4</strain>
    </source>
</reference>
<feature type="compositionally biased region" description="Polar residues" evidence="1">
    <location>
        <begin position="83"/>
        <end position="103"/>
    </location>
</feature>
<protein>
    <recommendedName>
        <fullName evidence="5">ABC transporter</fullName>
    </recommendedName>
</protein>
<feature type="transmembrane region" description="Helical" evidence="2">
    <location>
        <begin position="257"/>
        <end position="284"/>
    </location>
</feature>
<feature type="compositionally biased region" description="Basic and acidic residues" evidence="1">
    <location>
        <begin position="104"/>
        <end position="118"/>
    </location>
</feature>
<keyword evidence="2" id="KW-0472">Membrane</keyword>
<name>A0ABT7C7R5_9MICO</name>
<proteinExistence type="predicted"/>
<keyword evidence="4" id="KW-1185">Reference proteome</keyword>
<feature type="transmembrane region" description="Helical" evidence="2">
    <location>
        <begin position="327"/>
        <end position="347"/>
    </location>
</feature>
<evidence type="ECO:0000256" key="1">
    <source>
        <dbReference type="SAM" id="MobiDB-lite"/>
    </source>
</evidence>
<feature type="compositionally biased region" description="Basic and acidic residues" evidence="1">
    <location>
        <begin position="175"/>
        <end position="186"/>
    </location>
</feature>
<accession>A0ABT7C7R5</accession>
<evidence type="ECO:0008006" key="5">
    <source>
        <dbReference type="Google" id="ProtNLM"/>
    </source>
</evidence>
<feature type="compositionally biased region" description="Low complexity" evidence="1">
    <location>
        <begin position="56"/>
        <end position="70"/>
    </location>
</feature>
<feature type="compositionally biased region" description="Polar residues" evidence="1">
    <location>
        <begin position="1"/>
        <end position="10"/>
    </location>
</feature>
<keyword evidence="2" id="KW-0812">Transmembrane</keyword>
<feature type="compositionally biased region" description="Basic and acidic residues" evidence="1">
    <location>
        <begin position="210"/>
        <end position="230"/>
    </location>
</feature>
<evidence type="ECO:0000256" key="2">
    <source>
        <dbReference type="SAM" id="Phobius"/>
    </source>
</evidence>
<feature type="compositionally biased region" description="Basic and acidic residues" evidence="1">
    <location>
        <begin position="71"/>
        <end position="81"/>
    </location>
</feature>
<dbReference type="RefSeq" id="WP_026937636.1">
    <property type="nucleotide sequence ID" value="NZ_CP028426.1"/>
</dbReference>
<feature type="compositionally biased region" description="Acidic residues" evidence="1">
    <location>
        <begin position="41"/>
        <end position="53"/>
    </location>
</feature>
<feature type="compositionally biased region" description="Low complexity" evidence="1">
    <location>
        <begin position="130"/>
        <end position="154"/>
    </location>
</feature>
<keyword evidence="2" id="KW-1133">Transmembrane helix</keyword>
<feature type="region of interest" description="Disordered" evidence="1">
    <location>
        <begin position="1"/>
        <end position="235"/>
    </location>
</feature>
<feature type="compositionally biased region" description="Acidic residues" evidence="1">
    <location>
        <begin position="194"/>
        <end position="203"/>
    </location>
</feature>
<dbReference type="Proteomes" id="UP001170379">
    <property type="component" value="Unassembled WGS sequence"/>
</dbReference>
<sequence>MNDQQRSTPQPFDDGPRSAIDPHLLPANGRPPRVYQAASDDTIDADEFIEQDQDLATSSEDAAAESQAADGPDRADAHEESDASVNQKTSELNDVTAAASSETGAERSRLDEAVERSRTIPYAAAAGQKAATSDSDTDSTSYDANRTDAAGADTARADTADADTVQADTVQWDTKAQDAHATDGEPRTNAYSGEETEVLDASDAETQADSSDRWKSQEEAQLEEERRRDDEAFESAMLGTTSTEGLIMPPQKRGNRVFALVMAVVTTIVFAIVYALVFAAARFIFTPEANILGDAYAFAATPAFYVPVAFFGVIMIIWSVLSNRAGWWSYVLVSFLLAIVAFIGHYVGIASQDVISAGAAWSTDALLQVIRMPEHLPGALIAFITARETANWIGGLIAARGRRLTRLNKGEQVEYDARVAEERELSAVTNSEPIVVK</sequence>
<feature type="transmembrane region" description="Helical" evidence="2">
    <location>
        <begin position="296"/>
        <end position="320"/>
    </location>
</feature>
<dbReference type="EMBL" id="PXVD01000011">
    <property type="protein sequence ID" value="MDJ1371286.1"/>
    <property type="molecule type" value="Genomic_DNA"/>
</dbReference>
<comment type="caution">
    <text evidence="3">The sequence shown here is derived from an EMBL/GenBank/DDBJ whole genome shotgun (WGS) entry which is preliminary data.</text>
</comment>
<gene>
    <name evidence="3" type="ORF">C7K25_07875</name>
</gene>